<evidence type="ECO:0000313" key="3">
    <source>
        <dbReference type="Proteomes" id="UP000251075"/>
    </source>
</evidence>
<dbReference type="Pfam" id="PF12680">
    <property type="entry name" value="SnoaL_2"/>
    <property type="match status" value="1"/>
</dbReference>
<proteinExistence type="predicted"/>
<keyword evidence="3" id="KW-1185">Reference proteome</keyword>
<protein>
    <recommendedName>
        <fullName evidence="1">SnoaL-like domain-containing protein</fullName>
    </recommendedName>
</protein>
<dbReference type="InterPro" id="IPR037401">
    <property type="entry name" value="SnoaL-like"/>
</dbReference>
<comment type="caution">
    <text evidence="2">The sequence shown here is derived from an EMBL/GenBank/DDBJ whole genome shotgun (WGS) entry which is preliminary data.</text>
</comment>
<name>A0A364P310_9PROT</name>
<gene>
    <name evidence="2" type="ORF">CU669_01110</name>
</gene>
<dbReference type="EMBL" id="PGTO01000001">
    <property type="protein sequence ID" value="RAU23732.1"/>
    <property type="molecule type" value="Genomic_DNA"/>
</dbReference>
<dbReference type="Proteomes" id="UP000251075">
    <property type="component" value="Unassembled WGS sequence"/>
</dbReference>
<evidence type="ECO:0000313" key="2">
    <source>
        <dbReference type="EMBL" id="RAU23732.1"/>
    </source>
</evidence>
<sequence>MAILALLVAVPADAGPLDERKAVEHLDAVAAGNLDVLMRDYSADAYMDWVGGGLDGRYRGKEQIQAVWTKFIANNDGQPRPAKFSKPHAYANPKGASIEASAEYGGKAPVKVWHVMVYRDGELATEIWQIDPTIKAGP</sequence>
<feature type="domain" description="SnoaL-like" evidence="1">
    <location>
        <begin position="24"/>
        <end position="124"/>
    </location>
</feature>
<dbReference type="Gene3D" id="3.10.450.50">
    <property type="match status" value="1"/>
</dbReference>
<reference evidence="2 3" key="1">
    <citation type="submission" date="2017-11" db="EMBL/GenBank/DDBJ databases">
        <title>Draft genome sequence of magnetotactic bacterium Magnetospirillum kuznetsovii LBB-42.</title>
        <authorList>
            <person name="Grouzdev D.S."/>
            <person name="Rysina M.S."/>
            <person name="Baslerov R.V."/>
            <person name="Koziaeva V."/>
        </authorList>
    </citation>
    <scope>NUCLEOTIDE SEQUENCE [LARGE SCALE GENOMIC DNA]</scope>
    <source>
        <strain evidence="2 3">LBB-42</strain>
    </source>
</reference>
<accession>A0A364P310</accession>
<organism evidence="2 3">
    <name type="scientific">Paramagnetospirillum kuznetsovii</name>
    <dbReference type="NCBI Taxonomy" id="2053833"/>
    <lineage>
        <taxon>Bacteria</taxon>
        <taxon>Pseudomonadati</taxon>
        <taxon>Pseudomonadota</taxon>
        <taxon>Alphaproteobacteria</taxon>
        <taxon>Rhodospirillales</taxon>
        <taxon>Magnetospirillaceae</taxon>
        <taxon>Paramagnetospirillum</taxon>
    </lineage>
</organism>
<dbReference type="SUPFAM" id="SSF54427">
    <property type="entry name" value="NTF2-like"/>
    <property type="match status" value="1"/>
</dbReference>
<dbReference type="InterPro" id="IPR032710">
    <property type="entry name" value="NTF2-like_dom_sf"/>
</dbReference>
<dbReference type="AlphaFoldDB" id="A0A364P310"/>
<evidence type="ECO:0000259" key="1">
    <source>
        <dbReference type="Pfam" id="PF12680"/>
    </source>
</evidence>